<protein>
    <recommendedName>
        <fullName evidence="2">DUF3835 domain-containing protein</fullName>
    </recommendedName>
</protein>
<name>A0A0C3QE61_9AGAM</name>
<feature type="domain" description="DUF3835" evidence="2">
    <location>
        <begin position="292"/>
        <end position="372"/>
    </location>
</feature>
<dbReference type="Proteomes" id="UP000054248">
    <property type="component" value="Unassembled WGS sequence"/>
</dbReference>
<feature type="compositionally biased region" description="Low complexity" evidence="1">
    <location>
        <begin position="164"/>
        <end position="183"/>
    </location>
</feature>
<feature type="compositionally biased region" description="Polar residues" evidence="1">
    <location>
        <begin position="491"/>
        <end position="516"/>
    </location>
</feature>
<reference evidence="4" key="2">
    <citation type="submission" date="2015-01" db="EMBL/GenBank/DDBJ databases">
        <title>Evolutionary Origins and Diversification of the Mycorrhizal Mutualists.</title>
        <authorList>
            <consortium name="DOE Joint Genome Institute"/>
            <consortium name="Mycorrhizal Genomics Consortium"/>
            <person name="Kohler A."/>
            <person name="Kuo A."/>
            <person name="Nagy L.G."/>
            <person name="Floudas D."/>
            <person name="Copeland A."/>
            <person name="Barry K.W."/>
            <person name="Cichocki N."/>
            <person name="Veneault-Fourrey C."/>
            <person name="LaButti K."/>
            <person name="Lindquist E.A."/>
            <person name="Lipzen A."/>
            <person name="Lundell T."/>
            <person name="Morin E."/>
            <person name="Murat C."/>
            <person name="Riley R."/>
            <person name="Ohm R."/>
            <person name="Sun H."/>
            <person name="Tunlid A."/>
            <person name="Henrissat B."/>
            <person name="Grigoriev I.V."/>
            <person name="Hibbett D.S."/>
            <person name="Martin F."/>
        </authorList>
    </citation>
    <scope>NUCLEOTIDE SEQUENCE [LARGE SCALE GENOMIC DNA]</scope>
    <source>
        <strain evidence="4">MUT 4182</strain>
    </source>
</reference>
<dbReference type="HOGENOM" id="CLU_465540_0_0_1"/>
<proteinExistence type="predicted"/>
<dbReference type="AlphaFoldDB" id="A0A0C3QE61"/>
<feature type="region of interest" description="Disordered" evidence="1">
    <location>
        <begin position="564"/>
        <end position="586"/>
    </location>
</feature>
<feature type="compositionally biased region" description="Low complexity" evidence="1">
    <location>
        <begin position="536"/>
        <end position="551"/>
    </location>
</feature>
<feature type="region of interest" description="Disordered" evidence="1">
    <location>
        <begin position="245"/>
        <end position="552"/>
    </location>
</feature>
<feature type="compositionally biased region" description="Acidic residues" evidence="1">
    <location>
        <begin position="291"/>
        <end position="300"/>
    </location>
</feature>
<feature type="compositionally biased region" description="Basic and acidic residues" evidence="1">
    <location>
        <begin position="309"/>
        <end position="319"/>
    </location>
</feature>
<dbReference type="Pfam" id="PF12927">
    <property type="entry name" value="DUF3835"/>
    <property type="match status" value="1"/>
</dbReference>
<sequence>MSEAQSLDQRREEAKAAFLATLAAAQRNPNGKEVVEELTRLLGNMEGLGGGGMTGEDLAAAFAGVPDLKDEFGNPIIEINEPAGQYSIPQPTGDSFVADDVQHLWDMPPDVAAAKKRELDMMWAELEEEEEDYLRRQKYLEAGPSEPSSSKKKASDRRRIESRASTTTTSQSASEAANPSNSEVPAKKKGVSFADGSAPGKTIDSTVEWGDVVPATLSGKRRKPIARATPIMKFGVVERTGKALDMGNRFAAPDSDDEEVSQKAEDEGSDDEGYGAGVQDSDEENGRFEDAESAEEDEEVSALQQEVLSDYHSRREEIFQRAQEAGLGTPPVRTGSGSEAPKVSYDDEFVPLDATPTNPHPTSGTGTSRFKSSHTGQPNSVTVRAIGPDAHETIREGKLVDGQLVAPADSDSDADGLTEAGKQTLDRLRKRDDDGAVPHSQDGPQENEISPGPEGGVMTVAPTPPTTRVRIGEVQERLPGNERPHPRAAPSASQNQSRFKAANTSSPSGPTASTIDQNRRQGPSAPPSIVPTVIESPSFSSAPTSFPSPLSMADRIMSRDIVERTPAPPRALSTGGRVSRFQAERL</sequence>
<dbReference type="OrthoDB" id="3221118at2759"/>
<evidence type="ECO:0000256" key="1">
    <source>
        <dbReference type="SAM" id="MobiDB-lite"/>
    </source>
</evidence>
<dbReference type="EMBL" id="KN823069">
    <property type="protein sequence ID" value="KIO24091.1"/>
    <property type="molecule type" value="Genomic_DNA"/>
</dbReference>
<reference evidence="3 4" key="1">
    <citation type="submission" date="2014-04" db="EMBL/GenBank/DDBJ databases">
        <authorList>
            <consortium name="DOE Joint Genome Institute"/>
            <person name="Kuo A."/>
            <person name="Girlanda M."/>
            <person name="Perotto S."/>
            <person name="Kohler A."/>
            <person name="Nagy L.G."/>
            <person name="Floudas D."/>
            <person name="Copeland A."/>
            <person name="Barry K.W."/>
            <person name="Cichocki N."/>
            <person name="Veneault-Fourrey C."/>
            <person name="LaButti K."/>
            <person name="Lindquist E.A."/>
            <person name="Lipzen A."/>
            <person name="Lundell T."/>
            <person name="Morin E."/>
            <person name="Murat C."/>
            <person name="Sun H."/>
            <person name="Tunlid A."/>
            <person name="Henrissat B."/>
            <person name="Grigoriev I.V."/>
            <person name="Hibbett D.S."/>
            <person name="Martin F."/>
            <person name="Nordberg H.P."/>
            <person name="Cantor M.N."/>
            <person name="Hua S.X."/>
        </authorList>
    </citation>
    <scope>NUCLEOTIDE SEQUENCE [LARGE SCALE GENOMIC DNA]</scope>
    <source>
        <strain evidence="3 4">MUT 4182</strain>
    </source>
</reference>
<feature type="compositionally biased region" description="Basic and acidic residues" evidence="1">
    <location>
        <begin position="424"/>
        <end position="436"/>
    </location>
</feature>
<evidence type="ECO:0000313" key="3">
    <source>
        <dbReference type="EMBL" id="KIO24091.1"/>
    </source>
</evidence>
<keyword evidence="4" id="KW-1185">Reference proteome</keyword>
<evidence type="ECO:0000259" key="2">
    <source>
        <dbReference type="Pfam" id="PF12927"/>
    </source>
</evidence>
<feature type="compositionally biased region" description="Basic and acidic residues" evidence="1">
    <location>
        <begin position="470"/>
        <end position="485"/>
    </location>
</feature>
<dbReference type="InterPro" id="IPR024325">
    <property type="entry name" value="DUF3835"/>
</dbReference>
<feature type="compositionally biased region" description="Polar residues" evidence="1">
    <location>
        <begin position="355"/>
        <end position="382"/>
    </location>
</feature>
<feature type="compositionally biased region" description="Basic and acidic residues" evidence="1">
    <location>
        <begin position="389"/>
        <end position="399"/>
    </location>
</feature>
<gene>
    <name evidence="3" type="ORF">M407DRAFT_26527</name>
</gene>
<organism evidence="3 4">
    <name type="scientific">Tulasnella calospora MUT 4182</name>
    <dbReference type="NCBI Taxonomy" id="1051891"/>
    <lineage>
        <taxon>Eukaryota</taxon>
        <taxon>Fungi</taxon>
        <taxon>Dikarya</taxon>
        <taxon>Basidiomycota</taxon>
        <taxon>Agaricomycotina</taxon>
        <taxon>Agaricomycetes</taxon>
        <taxon>Cantharellales</taxon>
        <taxon>Tulasnellaceae</taxon>
        <taxon>Tulasnella</taxon>
    </lineage>
</organism>
<dbReference type="STRING" id="1051891.A0A0C3QE61"/>
<feature type="region of interest" description="Disordered" evidence="1">
    <location>
        <begin position="139"/>
        <end position="207"/>
    </location>
</feature>
<accession>A0A0C3QE61</accession>
<evidence type="ECO:0000313" key="4">
    <source>
        <dbReference type="Proteomes" id="UP000054248"/>
    </source>
</evidence>